<evidence type="ECO:0000313" key="3">
    <source>
        <dbReference type="Proteomes" id="UP001164929"/>
    </source>
</evidence>
<reference evidence="2 3" key="1">
    <citation type="journal article" date="2023" name="Mol. Ecol. Resour.">
        <title>Chromosome-level genome assembly of a triploid poplar Populus alba 'Berolinensis'.</title>
        <authorList>
            <person name="Chen S."/>
            <person name="Yu Y."/>
            <person name="Wang X."/>
            <person name="Wang S."/>
            <person name="Zhang T."/>
            <person name="Zhou Y."/>
            <person name="He R."/>
            <person name="Meng N."/>
            <person name="Wang Y."/>
            <person name="Liu W."/>
            <person name="Liu Z."/>
            <person name="Liu J."/>
            <person name="Guo Q."/>
            <person name="Huang H."/>
            <person name="Sederoff R.R."/>
            <person name="Wang G."/>
            <person name="Qu G."/>
            <person name="Chen S."/>
        </authorList>
    </citation>
    <scope>NUCLEOTIDE SEQUENCE [LARGE SCALE GENOMIC DNA]</scope>
    <source>
        <strain evidence="2">SC-2020</strain>
    </source>
</reference>
<gene>
    <name evidence="2" type="ORF">NC653_010622</name>
</gene>
<organism evidence="2 3">
    <name type="scientific">Populus alba x Populus x berolinensis</name>
    <dbReference type="NCBI Taxonomy" id="444605"/>
    <lineage>
        <taxon>Eukaryota</taxon>
        <taxon>Viridiplantae</taxon>
        <taxon>Streptophyta</taxon>
        <taxon>Embryophyta</taxon>
        <taxon>Tracheophyta</taxon>
        <taxon>Spermatophyta</taxon>
        <taxon>Magnoliopsida</taxon>
        <taxon>eudicotyledons</taxon>
        <taxon>Gunneridae</taxon>
        <taxon>Pentapetalae</taxon>
        <taxon>rosids</taxon>
        <taxon>fabids</taxon>
        <taxon>Malpighiales</taxon>
        <taxon>Salicaceae</taxon>
        <taxon>Saliceae</taxon>
        <taxon>Populus</taxon>
    </lineage>
</organism>
<sequence length="64" mass="8130">MKIREERINTREASKEKLIMHKARDRERERERERARERAPETCKKKREKEPDWYIKLNHWYCST</sequence>
<evidence type="ECO:0000256" key="1">
    <source>
        <dbReference type="SAM" id="MobiDB-lite"/>
    </source>
</evidence>
<dbReference type="AlphaFoldDB" id="A0AAD6R0M4"/>
<keyword evidence="3" id="KW-1185">Reference proteome</keyword>
<protein>
    <submittedName>
        <fullName evidence="2">Uncharacterized protein</fullName>
    </submittedName>
</protein>
<evidence type="ECO:0000313" key="2">
    <source>
        <dbReference type="EMBL" id="KAJ6999928.1"/>
    </source>
</evidence>
<proteinExistence type="predicted"/>
<accession>A0AAD6R0M4</accession>
<dbReference type="EMBL" id="JAQIZT010000004">
    <property type="protein sequence ID" value="KAJ6999928.1"/>
    <property type="molecule type" value="Genomic_DNA"/>
</dbReference>
<dbReference type="Proteomes" id="UP001164929">
    <property type="component" value="Chromosome 4"/>
</dbReference>
<name>A0AAD6R0M4_9ROSI</name>
<comment type="caution">
    <text evidence="2">The sequence shown here is derived from an EMBL/GenBank/DDBJ whole genome shotgun (WGS) entry which is preliminary data.</text>
</comment>
<feature type="region of interest" description="Disordered" evidence="1">
    <location>
        <begin position="1"/>
        <end position="43"/>
    </location>
</feature>